<dbReference type="GO" id="GO:0031119">
    <property type="term" value="P:tRNA pseudouridine synthesis"/>
    <property type="evidence" value="ECO:0007669"/>
    <property type="project" value="UniProtKB-ARBA"/>
</dbReference>
<dbReference type="Gene3D" id="3.40.140.10">
    <property type="entry name" value="Cytidine Deaminase, domain 2"/>
    <property type="match status" value="1"/>
</dbReference>
<dbReference type="PANTHER" id="PTHR21600">
    <property type="entry name" value="MITOCHONDRIAL RNA PSEUDOURIDINE SYNTHASE"/>
    <property type="match status" value="1"/>
</dbReference>
<gene>
    <name evidence="8" type="ORF">WICANDRAFT_80253</name>
</gene>
<evidence type="ECO:0000256" key="2">
    <source>
        <dbReference type="ARBA" id="ARBA00036184"/>
    </source>
</evidence>
<keyword evidence="5" id="KW-0694">RNA-binding</keyword>
<dbReference type="InterPro" id="IPR006145">
    <property type="entry name" value="PsdUridine_synth_RsuA/RluA"/>
</dbReference>
<dbReference type="GO" id="GO:0016814">
    <property type="term" value="F:hydrolase activity, acting on carbon-nitrogen (but not peptide) bonds, in cyclic amidines"/>
    <property type="evidence" value="ECO:0007669"/>
    <property type="project" value="UniProtKB-ARBA"/>
</dbReference>
<dbReference type="AlphaFoldDB" id="A0A1E3NYF4"/>
<dbReference type="InterPro" id="IPR006225">
    <property type="entry name" value="PsdUridine_synth_RluC/D"/>
</dbReference>
<dbReference type="GO" id="GO:0019239">
    <property type="term" value="F:deaminase activity"/>
    <property type="evidence" value="ECO:0007669"/>
    <property type="project" value="UniProtKB-ARBA"/>
</dbReference>
<dbReference type="GeneID" id="30202274"/>
<dbReference type="Proteomes" id="UP000094112">
    <property type="component" value="Unassembled WGS sequence"/>
</dbReference>
<dbReference type="FunFam" id="3.40.140.10:FF:000061">
    <property type="entry name" value="DRAP deaminase"/>
    <property type="match status" value="1"/>
</dbReference>
<comment type="catalytic activity">
    <reaction evidence="2">
        <text>uridine(32) in tRNA = pseudouridine(32) in tRNA</text>
        <dbReference type="Rhea" id="RHEA:42544"/>
        <dbReference type="Rhea" id="RHEA-COMP:10107"/>
        <dbReference type="Rhea" id="RHEA-COMP:10108"/>
        <dbReference type="ChEBI" id="CHEBI:65314"/>
        <dbReference type="ChEBI" id="CHEBI:65315"/>
        <dbReference type="EC" id="5.4.99.28"/>
    </reaction>
</comment>
<evidence type="ECO:0000256" key="1">
    <source>
        <dbReference type="ARBA" id="ARBA00023235"/>
    </source>
</evidence>
<feature type="domain" description="CMP/dCMP-type deaminase" evidence="7">
    <location>
        <begin position="396"/>
        <end position="511"/>
    </location>
</feature>
<evidence type="ECO:0000313" key="9">
    <source>
        <dbReference type="Proteomes" id="UP000094112"/>
    </source>
</evidence>
<evidence type="ECO:0000256" key="3">
    <source>
        <dbReference type="ARBA" id="ARBA00038944"/>
    </source>
</evidence>
<feature type="region of interest" description="Disordered" evidence="6">
    <location>
        <begin position="1"/>
        <end position="32"/>
    </location>
</feature>
<dbReference type="InterPro" id="IPR050188">
    <property type="entry name" value="RluA_PseudoU_synthase"/>
</dbReference>
<accession>A0A1E3NYF4</accession>
<dbReference type="SUPFAM" id="SSF53927">
    <property type="entry name" value="Cytidine deaminase-like"/>
    <property type="match status" value="1"/>
</dbReference>
<dbReference type="InterPro" id="IPR016193">
    <property type="entry name" value="Cytidine_deaminase-like"/>
</dbReference>
<dbReference type="EC" id="5.4.99.28" evidence="3"/>
<keyword evidence="9" id="KW-1185">Reference proteome</keyword>
<evidence type="ECO:0000256" key="5">
    <source>
        <dbReference type="PROSITE-ProRule" id="PRU00182"/>
    </source>
</evidence>
<dbReference type="Gene3D" id="3.30.2350.10">
    <property type="entry name" value="Pseudouridine synthase"/>
    <property type="match status" value="1"/>
</dbReference>
<dbReference type="Pfam" id="PF18785">
    <property type="entry name" value="Inv-AAD"/>
    <property type="match status" value="1"/>
</dbReference>
<dbReference type="RefSeq" id="XP_019037301.1">
    <property type="nucleotide sequence ID" value="XM_019185028.1"/>
</dbReference>
<reference evidence="8 9" key="1">
    <citation type="journal article" date="2016" name="Proc. Natl. Acad. Sci. U.S.A.">
        <title>Comparative genomics of biotechnologically important yeasts.</title>
        <authorList>
            <person name="Riley R."/>
            <person name="Haridas S."/>
            <person name="Wolfe K.H."/>
            <person name="Lopes M.R."/>
            <person name="Hittinger C.T."/>
            <person name="Goeker M."/>
            <person name="Salamov A.A."/>
            <person name="Wisecaver J.H."/>
            <person name="Long T.M."/>
            <person name="Calvey C.H."/>
            <person name="Aerts A.L."/>
            <person name="Barry K.W."/>
            <person name="Choi C."/>
            <person name="Clum A."/>
            <person name="Coughlan A.Y."/>
            <person name="Deshpande S."/>
            <person name="Douglass A.P."/>
            <person name="Hanson S.J."/>
            <person name="Klenk H.-P."/>
            <person name="LaButti K.M."/>
            <person name="Lapidus A."/>
            <person name="Lindquist E.A."/>
            <person name="Lipzen A.M."/>
            <person name="Meier-Kolthoff J.P."/>
            <person name="Ohm R.A."/>
            <person name="Otillar R.P."/>
            <person name="Pangilinan J.L."/>
            <person name="Peng Y."/>
            <person name="Rokas A."/>
            <person name="Rosa C.A."/>
            <person name="Scheuner C."/>
            <person name="Sibirny A.A."/>
            <person name="Slot J.C."/>
            <person name="Stielow J.B."/>
            <person name="Sun H."/>
            <person name="Kurtzman C.P."/>
            <person name="Blackwell M."/>
            <person name="Grigoriev I.V."/>
            <person name="Jeffries T.W."/>
        </authorList>
    </citation>
    <scope>NUCLEOTIDE SEQUENCE [LARGE SCALE GENOMIC DNA]</scope>
    <source>
        <strain evidence="9">ATCC 58044 / CBS 1984 / NCYC 433 / NRRL Y-366-8</strain>
    </source>
</reference>
<keyword evidence="1" id="KW-0413">Isomerase</keyword>
<dbReference type="GO" id="GO:0003723">
    <property type="term" value="F:RNA binding"/>
    <property type="evidence" value="ECO:0007669"/>
    <property type="project" value="UniProtKB-KW"/>
</dbReference>
<dbReference type="PROSITE" id="PS50889">
    <property type="entry name" value="S4"/>
    <property type="match status" value="1"/>
</dbReference>
<dbReference type="InterPro" id="IPR020103">
    <property type="entry name" value="PsdUridine_synth_cat_dom_sf"/>
</dbReference>
<dbReference type="InterPro" id="IPR006224">
    <property type="entry name" value="PsdUridine_synth_RluA-like_CS"/>
</dbReference>
<dbReference type="STRING" id="683960.A0A1E3NYF4"/>
<dbReference type="PROSITE" id="PS51747">
    <property type="entry name" value="CYT_DCMP_DEAMINASES_2"/>
    <property type="match status" value="1"/>
</dbReference>
<sequence>MSQRSKSPPVKLEKLRSEAGFRAKKQHKSDKAMDDNQVDYIIQGPLRKIEPYYYTYLTYCKLRWRDRTLFDIFSNEFRDRDSEYYAQAIKNGEVKLNDKIADIDTLVRNGDLISHTIHRHEPPVTSRPIRIVKETDELIVVDKPAGIPVHPTGRYRYNTVTKVLQLEQGIEAHPCNRLDRLTSGLMFLAKNPKGADNFVEQLRKRDVSKEYIARVKGKFPLGEVIVEKPLITLEPRLGLNKIDEVNGKEAKTIFKRLSFDGETSIVKCKPLTGRTHQIRVHLQYLGFPIANDPIYSNTSVWGESLGINNEANYDDIMAELDKVGKTKSASSWINPTSKGEVLLDSKCEVCSTDLYSDPGPNDLDLWLHAYKYSYNGSDDDVEPWSYQTPFPDWALDCHRSNMELALKQAQKCEETTTAFSVGAVLALDGEVLETGYSRELPGNTHAEQCALEKYFARTGEKDVPEGTVIYTTMEPCSERLSGNLPCVDRILGTSIKTVFVGVLEPDTFIKNNTGLRKLQDKNVEYIQIPGYEDECLKAAFKGHPGH</sequence>
<dbReference type="InterPro" id="IPR002125">
    <property type="entry name" value="CMP_dCMP_dom"/>
</dbReference>
<dbReference type="FunFam" id="3.30.2350.10:FF:000017">
    <property type="entry name" value="Pseudouridine synthase"/>
    <property type="match status" value="1"/>
</dbReference>
<protein>
    <recommendedName>
        <fullName evidence="3">tRNA pseudouridine(32) synthase</fullName>
        <ecNumber evidence="3">5.4.99.28</ecNumber>
    </recommendedName>
</protein>
<dbReference type="GO" id="GO:0160151">
    <property type="term" value="F:tRNA pseudouridine(32) synthase activity"/>
    <property type="evidence" value="ECO:0007669"/>
    <property type="project" value="UniProtKB-EC"/>
</dbReference>
<dbReference type="CDD" id="cd02557">
    <property type="entry name" value="PseudoU_synth_ScRIB2"/>
    <property type="match status" value="1"/>
</dbReference>
<organism evidence="8 9">
    <name type="scientific">Wickerhamomyces anomalus (strain ATCC 58044 / CBS 1984 / NCYC 433 / NRRL Y-366-8)</name>
    <name type="common">Yeast</name>
    <name type="synonym">Hansenula anomala</name>
    <dbReference type="NCBI Taxonomy" id="683960"/>
    <lineage>
        <taxon>Eukaryota</taxon>
        <taxon>Fungi</taxon>
        <taxon>Dikarya</taxon>
        <taxon>Ascomycota</taxon>
        <taxon>Saccharomycotina</taxon>
        <taxon>Saccharomycetes</taxon>
        <taxon>Phaffomycetales</taxon>
        <taxon>Wickerhamomycetaceae</taxon>
        <taxon>Wickerhamomyces</taxon>
    </lineage>
</organism>
<evidence type="ECO:0000313" key="8">
    <source>
        <dbReference type="EMBL" id="ODQ58094.1"/>
    </source>
</evidence>
<dbReference type="PANTHER" id="PTHR21600:SF40">
    <property type="entry name" value="PSEUDOURIDYLATE SYNTHASE RPUSD2"/>
    <property type="match status" value="1"/>
</dbReference>
<evidence type="ECO:0000256" key="6">
    <source>
        <dbReference type="SAM" id="MobiDB-lite"/>
    </source>
</evidence>
<dbReference type="Pfam" id="PF00849">
    <property type="entry name" value="PseudoU_synth_2"/>
    <property type="match status" value="1"/>
</dbReference>
<name>A0A1E3NYF4_WICAA</name>
<dbReference type="OrthoDB" id="424794at2759"/>
<proteinExistence type="predicted"/>
<dbReference type="GO" id="GO:0000455">
    <property type="term" value="P:enzyme-directed rRNA pseudouridine synthesis"/>
    <property type="evidence" value="ECO:0007669"/>
    <property type="project" value="TreeGrafter"/>
</dbReference>
<dbReference type="NCBIfam" id="TIGR00005">
    <property type="entry name" value="rluA_subfam"/>
    <property type="match status" value="1"/>
</dbReference>
<dbReference type="EMBL" id="KV454212">
    <property type="protein sequence ID" value="ODQ58094.1"/>
    <property type="molecule type" value="Genomic_DNA"/>
</dbReference>
<dbReference type="PROSITE" id="PS01129">
    <property type="entry name" value="PSI_RLU"/>
    <property type="match status" value="1"/>
</dbReference>
<feature type="active site" evidence="4">
    <location>
        <position position="179"/>
    </location>
</feature>
<dbReference type="SUPFAM" id="SSF55120">
    <property type="entry name" value="Pseudouridine synthase"/>
    <property type="match status" value="1"/>
</dbReference>
<evidence type="ECO:0000259" key="7">
    <source>
        <dbReference type="PROSITE" id="PS51747"/>
    </source>
</evidence>
<evidence type="ECO:0000256" key="4">
    <source>
        <dbReference type="PIRSR" id="PIRSR606225-1"/>
    </source>
</evidence>
<feature type="compositionally biased region" description="Basic and acidic residues" evidence="6">
    <location>
        <begin position="11"/>
        <end position="21"/>
    </location>
</feature>